<sequence>MKSMYYPLLFTTVNIQNSFFNMLINAYNYINRLQNLEAGQVISVDIIRDEEEKVLLIQL</sequence>
<reference evidence="1 2" key="1">
    <citation type="submission" date="2016-11" db="EMBL/GenBank/DDBJ databases">
        <authorList>
            <person name="Jaros S."/>
            <person name="Januszkiewicz K."/>
            <person name="Wedrychowicz H."/>
        </authorList>
    </citation>
    <scope>NUCLEOTIDE SEQUENCE [LARGE SCALE GENOMIC DNA]</scope>
    <source>
        <strain evidence="1 2">DSM 27063</strain>
    </source>
</reference>
<evidence type="ECO:0000313" key="2">
    <source>
        <dbReference type="Proteomes" id="UP000184050"/>
    </source>
</evidence>
<protein>
    <submittedName>
        <fullName evidence="1">Uncharacterized protein</fullName>
    </submittedName>
</protein>
<proteinExistence type="predicted"/>
<evidence type="ECO:0000313" key="1">
    <source>
        <dbReference type="EMBL" id="SHI82341.1"/>
    </source>
</evidence>
<accession>A0A1M6EA58</accession>
<dbReference type="EMBL" id="FQZE01000006">
    <property type="protein sequence ID" value="SHI82341.1"/>
    <property type="molecule type" value="Genomic_DNA"/>
</dbReference>
<dbReference type="Proteomes" id="UP000184050">
    <property type="component" value="Unassembled WGS sequence"/>
</dbReference>
<dbReference type="AlphaFoldDB" id="A0A1M6EA58"/>
<gene>
    <name evidence="1" type="ORF">SAMN05444280_106122</name>
</gene>
<organism evidence="1 2">
    <name type="scientific">Tangfeifania diversioriginum</name>
    <dbReference type="NCBI Taxonomy" id="1168035"/>
    <lineage>
        <taxon>Bacteria</taxon>
        <taxon>Pseudomonadati</taxon>
        <taxon>Bacteroidota</taxon>
        <taxon>Bacteroidia</taxon>
        <taxon>Marinilabiliales</taxon>
        <taxon>Prolixibacteraceae</taxon>
        <taxon>Tangfeifania</taxon>
    </lineage>
</organism>
<keyword evidence="2" id="KW-1185">Reference proteome</keyword>
<dbReference type="STRING" id="1168035.SAMN05444280_106122"/>
<name>A0A1M6EA58_9BACT</name>